<organism evidence="2 3">
    <name type="scientific">Polyplax serrata</name>
    <name type="common">Common mouse louse</name>
    <dbReference type="NCBI Taxonomy" id="468196"/>
    <lineage>
        <taxon>Eukaryota</taxon>
        <taxon>Metazoa</taxon>
        <taxon>Ecdysozoa</taxon>
        <taxon>Arthropoda</taxon>
        <taxon>Hexapoda</taxon>
        <taxon>Insecta</taxon>
        <taxon>Pterygota</taxon>
        <taxon>Neoptera</taxon>
        <taxon>Paraneoptera</taxon>
        <taxon>Psocodea</taxon>
        <taxon>Troctomorpha</taxon>
        <taxon>Phthiraptera</taxon>
        <taxon>Anoplura</taxon>
        <taxon>Polyplacidae</taxon>
        <taxon>Polyplax</taxon>
    </lineage>
</organism>
<name>A0AAN8XQA1_POLSC</name>
<dbReference type="AlphaFoldDB" id="A0AAN8XQA1"/>
<reference evidence="2 3" key="1">
    <citation type="submission" date="2023-10" db="EMBL/GenBank/DDBJ databases">
        <title>Genomes of two closely related lineages of the louse Polyplax serrata with different host specificities.</title>
        <authorList>
            <person name="Martinu J."/>
            <person name="Tarabai H."/>
            <person name="Stefka J."/>
            <person name="Hypsa V."/>
        </authorList>
    </citation>
    <scope>NUCLEOTIDE SEQUENCE [LARGE SCALE GENOMIC DNA]</scope>
    <source>
        <strain evidence="2">HR10_N</strain>
    </source>
</reference>
<feature type="region of interest" description="Disordered" evidence="1">
    <location>
        <begin position="31"/>
        <end position="54"/>
    </location>
</feature>
<dbReference type="EMBL" id="JAWJWE010000001">
    <property type="protein sequence ID" value="KAK6644935.1"/>
    <property type="molecule type" value="Genomic_DNA"/>
</dbReference>
<protein>
    <submittedName>
        <fullName evidence="2">Uncharacterized protein</fullName>
    </submittedName>
</protein>
<evidence type="ECO:0000313" key="3">
    <source>
        <dbReference type="Proteomes" id="UP001372834"/>
    </source>
</evidence>
<sequence>MGDEETTDSGGQEEKSGLIWSVWSVINRSPRHKLKRPPEDHGADARNPPGLVDFPSTQRTTLEASYHFPKAVARSFIGDSFLEKLCFLSYFQYRAVDKVFGSPEVHASDYCVRAVLPKYDLADEVSK</sequence>
<accession>A0AAN8XQA1</accession>
<gene>
    <name evidence="2" type="ORF">RUM43_001211</name>
</gene>
<evidence type="ECO:0000313" key="2">
    <source>
        <dbReference type="EMBL" id="KAK6644935.1"/>
    </source>
</evidence>
<dbReference type="Proteomes" id="UP001372834">
    <property type="component" value="Unassembled WGS sequence"/>
</dbReference>
<evidence type="ECO:0000256" key="1">
    <source>
        <dbReference type="SAM" id="MobiDB-lite"/>
    </source>
</evidence>
<comment type="caution">
    <text evidence="2">The sequence shown here is derived from an EMBL/GenBank/DDBJ whole genome shotgun (WGS) entry which is preliminary data.</text>
</comment>
<proteinExistence type="predicted"/>